<dbReference type="PRINTS" id="PR01130">
    <property type="entry name" value="DERENTRNSPRT"/>
</dbReference>
<accession>A0A1Y3EPA3</accession>
<protein>
    <submittedName>
        <fullName evidence="9">Tetratricopeptide repeat protein</fullName>
    </submittedName>
</protein>
<feature type="transmembrane region" description="Helical" evidence="8">
    <location>
        <begin position="605"/>
        <end position="627"/>
    </location>
</feature>
<feature type="transmembrane region" description="Helical" evidence="8">
    <location>
        <begin position="398"/>
        <end position="419"/>
    </location>
</feature>
<evidence type="ECO:0000256" key="7">
    <source>
        <dbReference type="SAM" id="Coils"/>
    </source>
</evidence>
<keyword evidence="6 8" id="KW-0472">Membrane</keyword>
<dbReference type="SUPFAM" id="SSF48452">
    <property type="entry name" value="TPR-like"/>
    <property type="match status" value="1"/>
</dbReference>
<comment type="similarity">
    <text evidence="2">Belongs to the SLC29A/ENT transporter (TC 2.A.57) family.</text>
</comment>
<dbReference type="PANTHER" id="PTHR10332:SF80">
    <property type="entry name" value="EQUILIBRATIVE NUCLEOSIDE TRANSPORTER 2, ISOFORM A"/>
    <property type="match status" value="1"/>
</dbReference>
<reference evidence="9 10" key="1">
    <citation type="submission" date="2015-04" db="EMBL/GenBank/DDBJ databases">
        <title>Draft genome of the roundworm Trichinella nativa.</title>
        <authorList>
            <person name="Mitreva M."/>
        </authorList>
    </citation>
    <scope>NUCLEOTIDE SEQUENCE [LARGE SCALE GENOMIC DNA]</scope>
    <source>
        <strain evidence="9 10">ISS45</strain>
    </source>
</reference>
<dbReference type="Pfam" id="PF01733">
    <property type="entry name" value="Nucleoside_tran"/>
    <property type="match status" value="1"/>
</dbReference>
<feature type="transmembrane region" description="Helical" evidence="8">
    <location>
        <begin position="468"/>
        <end position="489"/>
    </location>
</feature>
<dbReference type="EMBL" id="LVZM01005499">
    <property type="protein sequence ID" value="OUC46994.1"/>
    <property type="molecule type" value="Genomic_DNA"/>
</dbReference>
<name>A0A1Y3EPA3_9BILA</name>
<keyword evidence="3" id="KW-0813">Transport</keyword>
<keyword evidence="7" id="KW-0175">Coiled coil</keyword>
<dbReference type="InterPro" id="IPR019734">
    <property type="entry name" value="TPR_rpt"/>
</dbReference>
<evidence type="ECO:0000256" key="6">
    <source>
        <dbReference type="ARBA" id="ARBA00023136"/>
    </source>
</evidence>
<sequence>MKQLPADDKPMSEAMQALQALKYGSDQPPEELAMEYKIDGNEWFLKGKYDTAIKSYTEGIKLHCSDKNLNSILYANRGAAHFLLKNFRSCLKDCSRAKMLNPTHKKAIKRGVQCLISLGEFDVAFDWLQELKAQASSDSELDEVMSLETAIAEQRNARFELEKLREREAEKEANESTSLFIALTHRRVKFKGKKLQLGNFKVTDFEIPLLAESCRVHLKDGFLLWPVLFRNAEHESLGLIKDFHEQLKFEEQLKEMAKEDPFYNPLDVELYFYSCLEPDTLVFVPLGQKLGAALMSSEVVDKSETKDTVVMANSTLQRSRGDSKDRLNLIYMLFVLNGIGTLLPWNMFINAQSYFTKFKFADAPEYANHFLACVGICAQVPNLLFNLLNVFLPSKSGIGLRVLGSQAVIAAVLLLSAILPTVDSSNWVDLFFFVTMVSVVLVNSAVGIYQNSLFALSADFPMRYSNAVVIGSNLSGSLTSVLYLISLVVSPSYPVAATVYFVTALLVILCCMFAFQLSCRWNHFFRLHSSLANATTVDNCRLLSTSRSSICTALRAQCKQYYDVFKKLKLQLFNIYFLFLVSLAVFPALSGGVEPISTDSMPLAPRYFSAVCCFLTFNLFALFGNLASAWIHLPLSDRWLSLAISSRVLFVPFFMFCNFLPKQRTLAVLVRNDWLYVTMHALLAFTSGYFSSLLMMRIPRSVEPSKSRVAAMLATFFLVLGIFCGVHVSLFLTYAVEHLGPCMPALETNRTEVLCGQL</sequence>
<evidence type="ECO:0000256" key="3">
    <source>
        <dbReference type="ARBA" id="ARBA00022448"/>
    </source>
</evidence>
<feature type="transmembrane region" description="Helical" evidence="8">
    <location>
        <begin position="575"/>
        <end position="593"/>
    </location>
</feature>
<evidence type="ECO:0000313" key="9">
    <source>
        <dbReference type="EMBL" id="OUC46994.1"/>
    </source>
</evidence>
<feature type="transmembrane region" description="Helical" evidence="8">
    <location>
        <begin position="673"/>
        <end position="698"/>
    </location>
</feature>
<feature type="transmembrane region" description="Helical" evidence="8">
    <location>
        <begin position="369"/>
        <end position="391"/>
    </location>
</feature>
<dbReference type="GO" id="GO:0005886">
    <property type="term" value="C:plasma membrane"/>
    <property type="evidence" value="ECO:0007669"/>
    <property type="project" value="TreeGrafter"/>
</dbReference>
<dbReference type="PANTHER" id="PTHR10332">
    <property type="entry name" value="EQUILIBRATIVE NUCLEOSIDE TRANSPORTER"/>
    <property type="match status" value="1"/>
</dbReference>
<evidence type="ECO:0000256" key="5">
    <source>
        <dbReference type="ARBA" id="ARBA00022989"/>
    </source>
</evidence>
<dbReference type="Gene3D" id="1.25.40.10">
    <property type="entry name" value="Tetratricopeptide repeat domain"/>
    <property type="match status" value="1"/>
</dbReference>
<evidence type="ECO:0000256" key="4">
    <source>
        <dbReference type="ARBA" id="ARBA00022692"/>
    </source>
</evidence>
<feature type="transmembrane region" description="Helical" evidence="8">
    <location>
        <begin position="495"/>
        <end position="517"/>
    </location>
</feature>
<organism evidence="9 10">
    <name type="scientific">Trichinella nativa</name>
    <dbReference type="NCBI Taxonomy" id="6335"/>
    <lineage>
        <taxon>Eukaryota</taxon>
        <taxon>Metazoa</taxon>
        <taxon>Ecdysozoa</taxon>
        <taxon>Nematoda</taxon>
        <taxon>Enoplea</taxon>
        <taxon>Dorylaimia</taxon>
        <taxon>Trichinellida</taxon>
        <taxon>Trichinellidae</taxon>
        <taxon>Trichinella</taxon>
    </lineage>
</organism>
<dbReference type="AlphaFoldDB" id="A0A1Y3EPA3"/>
<evidence type="ECO:0000256" key="1">
    <source>
        <dbReference type="ARBA" id="ARBA00004141"/>
    </source>
</evidence>
<evidence type="ECO:0000256" key="8">
    <source>
        <dbReference type="SAM" id="Phobius"/>
    </source>
</evidence>
<comment type="caution">
    <text evidence="9">The sequence shown here is derived from an EMBL/GenBank/DDBJ whole genome shotgun (WGS) entry which is preliminary data.</text>
</comment>
<feature type="coiled-coil region" evidence="7">
    <location>
        <begin position="147"/>
        <end position="174"/>
    </location>
</feature>
<keyword evidence="4 8" id="KW-0812">Transmembrane</keyword>
<keyword evidence="5 8" id="KW-1133">Transmembrane helix</keyword>
<dbReference type="Proteomes" id="UP000243006">
    <property type="component" value="Unassembled WGS sequence"/>
</dbReference>
<feature type="transmembrane region" description="Helical" evidence="8">
    <location>
        <begin position="431"/>
        <end position="456"/>
    </location>
</feature>
<evidence type="ECO:0000256" key="2">
    <source>
        <dbReference type="ARBA" id="ARBA00007965"/>
    </source>
</evidence>
<dbReference type="SMART" id="SM00028">
    <property type="entry name" value="TPR"/>
    <property type="match status" value="2"/>
</dbReference>
<dbReference type="InterPro" id="IPR011990">
    <property type="entry name" value="TPR-like_helical_dom_sf"/>
</dbReference>
<feature type="transmembrane region" description="Helical" evidence="8">
    <location>
        <begin position="639"/>
        <end position="661"/>
    </location>
</feature>
<proteinExistence type="inferred from homology"/>
<comment type="subcellular location">
    <subcellularLocation>
        <location evidence="1">Membrane</location>
        <topology evidence="1">Multi-pass membrane protein</topology>
    </subcellularLocation>
</comment>
<dbReference type="GO" id="GO:0005337">
    <property type="term" value="F:nucleoside transmembrane transporter activity"/>
    <property type="evidence" value="ECO:0007669"/>
    <property type="project" value="InterPro"/>
</dbReference>
<feature type="transmembrane region" description="Helical" evidence="8">
    <location>
        <begin position="329"/>
        <end position="349"/>
    </location>
</feature>
<gene>
    <name evidence="9" type="ORF">D917_01522</name>
</gene>
<dbReference type="InterPro" id="IPR002259">
    <property type="entry name" value="Eqnu_transpt"/>
</dbReference>
<evidence type="ECO:0000313" key="10">
    <source>
        <dbReference type="Proteomes" id="UP000243006"/>
    </source>
</evidence>
<feature type="transmembrane region" description="Helical" evidence="8">
    <location>
        <begin position="710"/>
        <end position="736"/>
    </location>
</feature>